<accession>A0A0H3A234</accession>
<organism evidence="1 2">
    <name type="scientific">Mycobacterium avium (strain 104)</name>
    <dbReference type="NCBI Taxonomy" id="243243"/>
    <lineage>
        <taxon>Bacteria</taxon>
        <taxon>Bacillati</taxon>
        <taxon>Actinomycetota</taxon>
        <taxon>Actinomycetes</taxon>
        <taxon>Mycobacteriales</taxon>
        <taxon>Mycobacteriaceae</taxon>
        <taxon>Mycobacterium</taxon>
        <taxon>Mycobacterium avium complex (MAC)</taxon>
    </lineage>
</organism>
<name>A0A0H3A234_MYCA1</name>
<proteinExistence type="predicted"/>
<gene>
    <name evidence="1" type="ordered locus">MAV_2677</name>
</gene>
<reference evidence="1 2" key="1">
    <citation type="submission" date="2006-10" db="EMBL/GenBank/DDBJ databases">
        <authorList>
            <person name="Fleischmann R.D."/>
            <person name="Dodson R.J."/>
            <person name="Haft D.H."/>
            <person name="Merkel J.S."/>
            <person name="Nelson W.C."/>
            <person name="Fraser C.M."/>
        </authorList>
    </citation>
    <scope>NUCLEOTIDE SEQUENCE [LARGE SCALE GENOMIC DNA]</scope>
    <source>
        <strain evidence="1 2">104</strain>
    </source>
</reference>
<sequence length="40" mass="4591">MLPWGGNTFRGRKEIIEGLPGTQPKIPHRIKHFVYVSMAK</sequence>
<dbReference type="EMBL" id="CP000479">
    <property type="protein sequence ID" value="ABK68613.1"/>
    <property type="molecule type" value="Genomic_DNA"/>
</dbReference>
<dbReference type="Proteomes" id="UP000001574">
    <property type="component" value="Chromosome"/>
</dbReference>
<protein>
    <submittedName>
        <fullName evidence="1">Uncharacterized protein</fullName>
    </submittedName>
</protein>
<dbReference type="AlphaFoldDB" id="A0A0H3A234"/>
<evidence type="ECO:0000313" key="1">
    <source>
        <dbReference type="EMBL" id="ABK68613.1"/>
    </source>
</evidence>
<dbReference type="KEGG" id="mav:MAV_2677"/>
<dbReference type="HOGENOM" id="CLU_3292640_0_0_11"/>
<evidence type="ECO:0000313" key="2">
    <source>
        <dbReference type="Proteomes" id="UP000001574"/>
    </source>
</evidence>